<keyword evidence="3" id="KW-1185">Reference proteome</keyword>
<dbReference type="Pfam" id="PF00535">
    <property type="entry name" value="Glycos_transf_2"/>
    <property type="match status" value="1"/>
</dbReference>
<dbReference type="Gene3D" id="3.90.550.10">
    <property type="entry name" value="Spore Coat Polysaccharide Biosynthesis Protein SpsA, Chain A"/>
    <property type="match status" value="1"/>
</dbReference>
<feature type="domain" description="Glycosyltransferase 2-like" evidence="1">
    <location>
        <begin position="14"/>
        <end position="141"/>
    </location>
</feature>
<sequence length="342" mass="38129">MTSDTTPTVRPIISIAIPTYNRSRRLEDTLARLSTHPEIFEDWLEVVVSDNASTDNTPEVVAAFSERTGKAVRFGRNASNVGIDGNIHAVSHLATGRYLLLMSDDDLLLTGALTRLRELVQTTPDLLFCFVNGGSFQGTYDPSAKLPPLVPLSQPLVTRDPNELLTTIGVWSTFISSFFVDRQAWQNVPAPESFIGSDIYLTHILFRLLAAERGRPCVITSEQLLAARGEYGGSFRVFHAFGYSLLSLLTRDAPALGLDPRAMRRIKLGIIRRALPPMVLMIRRGGAQRRALNLQELQSLLRFTWWEPLAWVFLLPVALLPNTVVEGLMRLKGKLFKRSVFA</sequence>
<dbReference type="PANTHER" id="PTHR43685:SF11">
    <property type="entry name" value="GLYCOSYLTRANSFERASE TAGX-RELATED"/>
    <property type="match status" value="1"/>
</dbReference>
<dbReference type="PANTHER" id="PTHR43685">
    <property type="entry name" value="GLYCOSYLTRANSFERASE"/>
    <property type="match status" value="1"/>
</dbReference>
<protein>
    <submittedName>
        <fullName evidence="2">Glycosyltransferase family 2 protein</fullName>
    </submittedName>
</protein>
<reference evidence="2 3" key="1">
    <citation type="submission" date="2024-09" db="EMBL/GenBank/DDBJ databases">
        <title>Novel species of the genus Pelomonas and Roseateles isolated from streams.</title>
        <authorList>
            <person name="Lu H."/>
        </authorList>
    </citation>
    <scope>NUCLEOTIDE SEQUENCE [LARGE SCALE GENOMIC DNA]</scope>
    <source>
        <strain evidence="2 3">BYS96W</strain>
    </source>
</reference>
<dbReference type="RefSeq" id="WP_394487722.1">
    <property type="nucleotide sequence ID" value="NZ_JBIGIA010000005.1"/>
</dbReference>
<name>A0ABW7G4P9_9BURK</name>
<dbReference type="SUPFAM" id="SSF53448">
    <property type="entry name" value="Nucleotide-diphospho-sugar transferases"/>
    <property type="match status" value="1"/>
</dbReference>
<dbReference type="InterPro" id="IPR001173">
    <property type="entry name" value="Glyco_trans_2-like"/>
</dbReference>
<evidence type="ECO:0000313" key="2">
    <source>
        <dbReference type="EMBL" id="MFG6456919.1"/>
    </source>
</evidence>
<gene>
    <name evidence="2" type="ORF">ACG00X_08735</name>
</gene>
<dbReference type="Proteomes" id="UP001606305">
    <property type="component" value="Unassembled WGS sequence"/>
</dbReference>
<organism evidence="2 3">
    <name type="scientific">Pelomonas nitida</name>
    <dbReference type="NCBI Taxonomy" id="3299027"/>
    <lineage>
        <taxon>Bacteria</taxon>
        <taxon>Pseudomonadati</taxon>
        <taxon>Pseudomonadota</taxon>
        <taxon>Betaproteobacteria</taxon>
        <taxon>Burkholderiales</taxon>
        <taxon>Sphaerotilaceae</taxon>
        <taxon>Roseateles</taxon>
    </lineage>
</organism>
<dbReference type="EMBL" id="JBIGIA010000005">
    <property type="protein sequence ID" value="MFG6456919.1"/>
    <property type="molecule type" value="Genomic_DNA"/>
</dbReference>
<proteinExistence type="predicted"/>
<dbReference type="InterPro" id="IPR050834">
    <property type="entry name" value="Glycosyltransf_2"/>
</dbReference>
<evidence type="ECO:0000313" key="3">
    <source>
        <dbReference type="Proteomes" id="UP001606305"/>
    </source>
</evidence>
<dbReference type="InterPro" id="IPR029044">
    <property type="entry name" value="Nucleotide-diphossugar_trans"/>
</dbReference>
<accession>A0ABW7G4P9</accession>
<evidence type="ECO:0000259" key="1">
    <source>
        <dbReference type="Pfam" id="PF00535"/>
    </source>
</evidence>
<comment type="caution">
    <text evidence="2">The sequence shown here is derived from an EMBL/GenBank/DDBJ whole genome shotgun (WGS) entry which is preliminary data.</text>
</comment>